<dbReference type="OrthoDB" id="206201at2759"/>
<feature type="non-terminal residue" evidence="7">
    <location>
        <position position="398"/>
    </location>
</feature>
<feature type="domain" description="Peptidase S8/S53" evidence="6">
    <location>
        <begin position="144"/>
        <end position="379"/>
    </location>
</feature>
<feature type="active site" description="Charge relay system" evidence="5">
    <location>
        <position position="153"/>
    </location>
</feature>
<keyword evidence="8" id="KW-1185">Reference proteome</keyword>
<evidence type="ECO:0000256" key="3">
    <source>
        <dbReference type="ARBA" id="ARBA00022801"/>
    </source>
</evidence>
<dbReference type="GO" id="GO:0004252">
    <property type="term" value="F:serine-type endopeptidase activity"/>
    <property type="evidence" value="ECO:0007669"/>
    <property type="project" value="UniProtKB-UniRule"/>
</dbReference>
<dbReference type="AlphaFoldDB" id="A0A9N9BM75"/>
<evidence type="ECO:0000256" key="1">
    <source>
        <dbReference type="ARBA" id="ARBA00011073"/>
    </source>
</evidence>
<accession>A0A9N9BM75</accession>
<feature type="active site" description="Charge relay system" evidence="5">
    <location>
        <position position="185"/>
    </location>
</feature>
<dbReference type="InterPro" id="IPR022398">
    <property type="entry name" value="Peptidase_S8_His-AS"/>
</dbReference>
<dbReference type="InterPro" id="IPR000209">
    <property type="entry name" value="Peptidase_S8/S53_dom"/>
</dbReference>
<dbReference type="Pfam" id="PF00082">
    <property type="entry name" value="Peptidase_S8"/>
    <property type="match status" value="1"/>
</dbReference>
<dbReference type="Gene3D" id="3.40.50.200">
    <property type="entry name" value="Peptidase S8/S53 domain"/>
    <property type="match status" value="1"/>
</dbReference>
<sequence>TSKANSKGQSKFVLHTRNKTEFENLLSSLECCFNKTIRRDIDPLSMKSYENDKSTVMTTTIGKYSFGLGFMDSDSATQFDKLYGSITVAEDSSIEAIGLDTRRTHRSSCLTAITNSTVKVPNLDRIDQANLPLDGKYNFPPSNGSGVNVYCVDTGVNSKHAEFEGRATNGGAFCAGCPNTDDNGHGSNVAGIIGGKTYGVAKKCNIIGIKVMNASGMGTTSVIISGLSFIASAHSKSSNKNTVVNMSLRSGLNTALNAAVSSLTSIGIHVIVAAGNDASNACNYSPASEPSAIAVGATDTSTDNVASFSNTGKCVGIFAPGTHIVSCGIGSTTATLSESGTSQACPHVSGTIALMIALNGNRDPAQMKSDLYSSSTKNVINGIVSPTPNRLLRIPSNC</sequence>
<dbReference type="EMBL" id="CAJVPV010004302">
    <property type="protein sequence ID" value="CAG8570544.1"/>
    <property type="molecule type" value="Genomic_DNA"/>
</dbReference>
<dbReference type="PROSITE" id="PS00138">
    <property type="entry name" value="SUBTILASE_SER"/>
    <property type="match status" value="1"/>
</dbReference>
<protein>
    <submittedName>
        <fullName evidence="7">9377_t:CDS:1</fullName>
    </submittedName>
</protein>
<dbReference type="PROSITE" id="PS00137">
    <property type="entry name" value="SUBTILASE_HIS"/>
    <property type="match status" value="1"/>
</dbReference>
<dbReference type="PROSITE" id="PS51892">
    <property type="entry name" value="SUBTILASE"/>
    <property type="match status" value="1"/>
</dbReference>
<dbReference type="InterPro" id="IPR036852">
    <property type="entry name" value="Peptidase_S8/S53_dom_sf"/>
</dbReference>
<dbReference type="PANTHER" id="PTHR43806">
    <property type="entry name" value="PEPTIDASE S8"/>
    <property type="match status" value="1"/>
</dbReference>
<reference evidence="7" key="1">
    <citation type="submission" date="2021-06" db="EMBL/GenBank/DDBJ databases">
        <authorList>
            <person name="Kallberg Y."/>
            <person name="Tangrot J."/>
            <person name="Rosling A."/>
        </authorList>
    </citation>
    <scope>NUCLEOTIDE SEQUENCE</scope>
    <source>
        <strain evidence="7">CL551</strain>
    </source>
</reference>
<dbReference type="InterPro" id="IPR023828">
    <property type="entry name" value="Peptidase_S8_Ser-AS"/>
</dbReference>
<dbReference type="InterPro" id="IPR015500">
    <property type="entry name" value="Peptidase_S8_subtilisin-rel"/>
</dbReference>
<dbReference type="InterPro" id="IPR050131">
    <property type="entry name" value="Peptidase_S8_subtilisin-like"/>
</dbReference>
<dbReference type="GO" id="GO:0006508">
    <property type="term" value="P:proteolysis"/>
    <property type="evidence" value="ECO:0007669"/>
    <property type="project" value="UniProtKB-KW"/>
</dbReference>
<comment type="caution">
    <text evidence="7">The sequence shown here is derived from an EMBL/GenBank/DDBJ whole genome shotgun (WGS) entry which is preliminary data.</text>
</comment>
<evidence type="ECO:0000313" key="8">
    <source>
        <dbReference type="Proteomes" id="UP000789342"/>
    </source>
</evidence>
<evidence type="ECO:0000259" key="6">
    <source>
        <dbReference type="Pfam" id="PF00082"/>
    </source>
</evidence>
<organism evidence="7 8">
    <name type="scientific">Acaulospora morrowiae</name>
    <dbReference type="NCBI Taxonomy" id="94023"/>
    <lineage>
        <taxon>Eukaryota</taxon>
        <taxon>Fungi</taxon>
        <taxon>Fungi incertae sedis</taxon>
        <taxon>Mucoromycota</taxon>
        <taxon>Glomeromycotina</taxon>
        <taxon>Glomeromycetes</taxon>
        <taxon>Diversisporales</taxon>
        <taxon>Acaulosporaceae</taxon>
        <taxon>Acaulospora</taxon>
    </lineage>
</organism>
<comment type="similarity">
    <text evidence="1 5">Belongs to the peptidase S8 family.</text>
</comment>
<evidence type="ECO:0000256" key="5">
    <source>
        <dbReference type="PROSITE-ProRule" id="PRU01240"/>
    </source>
</evidence>
<dbReference type="PANTHER" id="PTHR43806:SF11">
    <property type="entry name" value="CEREVISIN-RELATED"/>
    <property type="match status" value="1"/>
</dbReference>
<dbReference type="CDD" id="cd04077">
    <property type="entry name" value="Peptidases_S8_PCSK9_ProteinaseK_like"/>
    <property type="match status" value="1"/>
</dbReference>
<dbReference type="GO" id="GO:0005615">
    <property type="term" value="C:extracellular space"/>
    <property type="evidence" value="ECO:0007669"/>
    <property type="project" value="TreeGrafter"/>
</dbReference>
<evidence type="ECO:0000313" key="7">
    <source>
        <dbReference type="EMBL" id="CAG8570544.1"/>
    </source>
</evidence>
<dbReference type="InterPro" id="IPR034193">
    <property type="entry name" value="PCSK9_ProteinaseK-like"/>
</dbReference>
<evidence type="ECO:0000256" key="4">
    <source>
        <dbReference type="ARBA" id="ARBA00022825"/>
    </source>
</evidence>
<keyword evidence="3 5" id="KW-0378">Hydrolase</keyword>
<keyword evidence="4 5" id="KW-0720">Serine protease</keyword>
<keyword evidence="2 5" id="KW-0645">Protease</keyword>
<proteinExistence type="inferred from homology"/>
<name>A0A9N9BM75_9GLOM</name>
<dbReference type="PRINTS" id="PR00723">
    <property type="entry name" value="SUBTILISIN"/>
</dbReference>
<dbReference type="Proteomes" id="UP000789342">
    <property type="component" value="Unassembled WGS sequence"/>
</dbReference>
<gene>
    <name evidence="7" type="ORF">AMORRO_LOCUS6446</name>
</gene>
<dbReference type="FunFam" id="3.40.50.200:FF:000014">
    <property type="entry name" value="Proteinase K"/>
    <property type="match status" value="1"/>
</dbReference>
<evidence type="ECO:0000256" key="2">
    <source>
        <dbReference type="ARBA" id="ARBA00022670"/>
    </source>
</evidence>
<feature type="active site" description="Charge relay system" evidence="5">
    <location>
        <position position="342"/>
    </location>
</feature>
<dbReference type="SUPFAM" id="SSF52743">
    <property type="entry name" value="Subtilisin-like"/>
    <property type="match status" value="1"/>
</dbReference>